<dbReference type="EMBL" id="BKCJ010036924">
    <property type="protein sequence ID" value="GEV86661.1"/>
    <property type="molecule type" value="Genomic_DNA"/>
</dbReference>
<accession>A0A699GS90</accession>
<gene>
    <name evidence="1" type="ORF">Tci_158638</name>
</gene>
<proteinExistence type="predicted"/>
<dbReference type="AlphaFoldDB" id="A0A699GS90"/>
<sequence>MSEFGDSSYHYNTGKRTMTLEEEASYPWEQHNSSDIHICRAFSKLCIVEDPIWKKISRELEEPTRSAMLTSAYVVKCNI</sequence>
<protein>
    <submittedName>
        <fullName evidence="1">Uncharacterized protein</fullName>
    </submittedName>
</protein>
<name>A0A699GS90_TANCI</name>
<comment type="caution">
    <text evidence="1">The sequence shown here is derived from an EMBL/GenBank/DDBJ whole genome shotgun (WGS) entry which is preliminary data.</text>
</comment>
<reference evidence="1" key="1">
    <citation type="journal article" date="2019" name="Sci. Rep.">
        <title>Draft genome of Tanacetum cinerariifolium, the natural source of mosquito coil.</title>
        <authorList>
            <person name="Yamashiro T."/>
            <person name="Shiraishi A."/>
            <person name="Satake H."/>
            <person name="Nakayama K."/>
        </authorList>
    </citation>
    <scope>NUCLEOTIDE SEQUENCE</scope>
</reference>
<evidence type="ECO:0000313" key="1">
    <source>
        <dbReference type="EMBL" id="GEV86661.1"/>
    </source>
</evidence>
<organism evidence="1">
    <name type="scientific">Tanacetum cinerariifolium</name>
    <name type="common">Dalmatian daisy</name>
    <name type="synonym">Chrysanthemum cinerariifolium</name>
    <dbReference type="NCBI Taxonomy" id="118510"/>
    <lineage>
        <taxon>Eukaryota</taxon>
        <taxon>Viridiplantae</taxon>
        <taxon>Streptophyta</taxon>
        <taxon>Embryophyta</taxon>
        <taxon>Tracheophyta</taxon>
        <taxon>Spermatophyta</taxon>
        <taxon>Magnoliopsida</taxon>
        <taxon>eudicotyledons</taxon>
        <taxon>Gunneridae</taxon>
        <taxon>Pentapetalae</taxon>
        <taxon>asterids</taxon>
        <taxon>campanulids</taxon>
        <taxon>Asterales</taxon>
        <taxon>Asteraceae</taxon>
        <taxon>Asteroideae</taxon>
        <taxon>Anthemideae</taxon>
        <taxon>Anthemidinae</taxon>
        <taxon>Tanacetum</taxon>
    </lineage>
</organism>